<accession>A0A1L9BAT6</accession>
<keyword evidence="4" id="KW-1185">Reference proteome</keyword>
<dbReference type="EMBL" id="MPIN01000004">
    <property type="protein sequence ID" value="OJH39384.1"/>
    <property type="molecule type" value="Genomic_DNA"/>
</dbReference>
<sequence>MAGDPHNHSAADREAEVLELQRLLVEHGYMTQAQMDTGPGVLGRKTRAALSRVMDGQAPDPTVEAADAGSSPSSTPRPPTLTPRTYRVRLGDTLAKLAHEFGVPLESLAELNHIEDARLIWVGQVLTLPHVDASPALLSSSEASASPAKSGTRPSAATSASPAEKTPASPASGVTPPRVPARSASAPSASPGQDTYPWIGRIKPWSASLRDAPRKSATTLVDVPRGTEVVVMGAESGWLHVQVTLGAKTRTGYISRELLDHERAVSLSLREALVVLKRAETASRNKGAGGKPAATDVWVSTALEVVQATGKYMVDGRTYTVTFASNKDRIKINTIEDFILFVEEVERQYPAAKPKEIATEIRQIWFSDENWEMLSAGTGVASGGVAVDIESKPNPIALKFDMADLSPGAKDLASGKKNKRLATAMGSVDISHVLAGIDTRLNGFPSTSPEAYLEQRGHDGDNARLKYGILQTASGGDSRDFATWSGDIGQAYADFLVSRYVKKEKMTLATAAAARADEGAILGDLHGYIAVEVWDSIPETESPTGREDKVSNYLRDLYLLGVDKSKKGASYQRFFEKAAGRSSSELKNFTRERSLAFARPWFAKQAFAHRGYLSSEGWTANGILTNTMKEFDTTHAAHVKSGKADEQLDVLVDKLLKSLSGKLQ</sequence>
<dbReference type="RefSeq" id="WP_071899555.1">
    <property type="nucleotide sequence ID" value="NZ_MPIN01000004.1"/>
</dbReference>
<feature type="compositionally biased region" description="Low complexity" evidence="1">
    <location>
        <begin position="180"/>
        <end position="191"/>
    </location>
</feature>
<evidence type="ECO:0000256" key="1">
    <source>
        <dbReference type="SAM" id="MobiDB-lite"/>
    </source>
</evidence>
<proteinExistence type="predicted"/>
<dbReference type="AlphaFoldDB" id="A0A1L9BAT6"/>
<evidence type="ECO:0000313" key="3">
    <source>
        <dbReference type="EMBL" id="OJH39384.1"/>
    </source>
</evidence>
<name>A0A1L9BAT6_9BACT</name>
<dbReference type="InterPro" id="IPR018392">
    <property type="entry name" value="LysM"/>
</dbReference>
<dbReference type="CDD" id="cd00118">
    <property type="entry name" value="LysM"/>
    <property type="match status" value="1"/>
</dbReference>
<feature type="domain" description="LysM" evidence="2">
    <location>
        <begin position="84"/>
        <end position="128"/>
    </location>
</feature>
<dbReference type="InterPro" id="IPR036779">
    <property type="entry name" value="LysM_dom_sf"/>
</dbReference>
<feature type="compositionally biased region" description="Low complexity" evidence="1">
    <location>
        <begin position="142"/>
        <end position="172"/>
    </location>
</feature>
<dbReference type="PROSITE" id="PS51782">
    <property type="entry name" value="LYSM"/>
    <property type="match status" value="1"/>
</dbReference>
<dbReference type="Pfam" id="PF01476">
    <property type="entry name" value="LysM"/>
    <property type="match status" value="1"/>
</dbReference>
<feature type="region of interest" description="Disordered" evidence="1">
    <location>
        <begin position="142"/>
        <end position="197"/>
    </location>
</feature>
<dbReference type="SUPFAM" id="SSF54106">
    <property type="entry name" value="LysM domain"/>
    <property type="match status" value="1"/>
</dbReference>
<evidence type="ECO:0000259" key="2">
    <source>
        <dbReference type="PROSITE" id="PS51782"/>
    </source>
</evidence>
<dbReference type="Gene3D" id="3.10.350.10">
    <property type="entry name" value="LysM domain"/>
    <property type="match status" value="1"/>
</dbReference>
<dbReference type="SMART" id="SM00257">
    <property type="entry name" value="LysM"/>
    <property type="match status" value="1"/>
</dbReference>
<feature type="region of interest" description="Disordered" evidence="1">
    <location>
        <begin position="54"/>
        <end position="84"/>
    </location>
</feature>
<reference evidence="3 4" key="2">
    <citation type="submission" date="2016-12" db="EMBL/GenBank/DDBJ databases">
        <title>Draft Genome Sequence of Cystobacter ferrugineus Strain Cbfe23.</title>
        <authorList>
            <person name="Akbar S."/>
            <person name="Dowd S.E."/>
            <person name="Stevens D.C."/>
        </authorList>
    </citation>
    <scope>NUCLEOTIDE SEQUENCE [LARGE SCALE GENOMIC DNA]</scope>
    <source>
        <strain evidence="3 4">Cbfe23</strain>
    </source>
</reference>
<dbReference type="STRING" id="83449.BON30_17895"/>
<evidence type="ECO:0000313" key="4">
    <source>
        <dbReference type="Proteomes" id="UP000182229"/>
    </source>
</evidence>
<gene>
    <name evidence="3" type="ORF">BON30_17895</name>
</gene>
<dbReference type="Proteomes" id="UP000182229">
    <property type="component" value="Unassembled WGS sequence"/>
</dbReference>
<reference evidence="4" key="1">
    <citation type="submission" date="2016-11" db="EMBL/GenBank/DDBJ databases">
        <authorList>
            <person name="Shukria A."/>
            <person name="Stevens D.C."/>
        </authorList>
    </citation>
    <scope>NUCLEOTIDE SEQUENCE [LARGE SCALE GENOMIC DNA]</scope>
    <source>
        <strain evidence="4">Cbfe23</strain>
    </source>
</reference>
<comment type="caution">
    <text evidence="3">The sequence shown here is derived from an EMBL/GenBank/DDBJ whole genome shotgun (WGS) entry which is preliminary data.</text>
</comment>
<organism evidence="3 4">
    <name type="scientific">Cystobacter ferrugineus</name>
    <dbReference type="NCBI Taxonomy" id="83449"/>
    <lineage>
        <taxon>Bacteria</taxon>
        <taxon>Pseudomonadati</taxon>
        <taxon>Myxococcota</taxon>
        <taxon>Myxococcia</taxon>
        <taxon>Myxococcales</taxon>
        <taxon>Cystobacterineae</taxon>
        <taxon>Archangiaceae</taxon>
        <taxon>Cystobacter</taxon>
    </lineage>
</organism>
<dbReference type="Gene3D" id="2.30.30.40">
    <property type="entry name" value="SH3 Domains"/>
    <property type="match status" value="1"/>
</dbReference>
<protein>
    <recommendedName>
        <fullName evidence="2">LysM domain-containing protein</fullName>
    </recommendedName>
</protein>